<keyword evidence="5" id="KW-1185">Reference proteome</keyword>
<keyword evidence="2 4" id="KW-0808">Transferase</keyword>
<evidence type="ECO:0000256" key="2">
    <source>
        <dbReference type="ARBA" id="ARBA00022679"/>
    </source>
</evidence>
<name>A0A167SEK7_CALVF</name>
<dbReference type="GO" id="GO:0016020">
    <property type="term" value="C:membrane"/>
    <property type="evidence" value="ECO:0007669"/>
    <property type="project" value="InterPro"/>
</dbReference>
<comment type="similarity">
    <text evidence="1">Belongs to the glycosyltransferase 15 family.</text>
</comment>
<dbReference type="Gene3D" id="3.90.550.10">
    <property type="entry name" value="Spore Coat Polysaccharide Biosynthesis Protein SpsA, Chain A"/>
    <property type="match status" value="1"/>
</dbReference>
<dbReference type="SUPFAM" id="SSF53448">
    <property type="entry name" value="Nucleotide-diphospho-sugar transferases"/>
    <property type="match status" value="1"/>
</dbReference>
<dbReference type="EMBL" id="KV417266">
    <property type="protein sequence ID" value="KZP01848.1"/>
    <property type="molecule type" value="Genomic_DNA"/>
</dbReference>
<dbReference type="GO" id="GO:0000026">
    <property type="term" value="F:alpha-1,2-mannosyltransferase activity"/>
    <property type="evidence" value="ECO:0007669"/>
    <property type="project" value="TreeGrafter"/>
</dbReference>
<proteinExistence type="inferred from homology"/>
<feature type="active site" description="Nucleophile" evidence="3">
    <location>
        <position position="219"/>
    </location>
</feature>
<dbReference type="PANTHER" id="PTHR31121">
    <property type="entry name" value="ALPHA-1,2 MANNOSYLTRANSFERASE KTR1"/>
    <property type="match status" value="1"/>
</dbReference>
<evidence type="ECO:0000313" key="5">
    <source>
        <dbReference type="Proteomes" id="UP000076738"/>
    </source>
</evidence>
<gene>
    <name evidence="4" type="ORF">CALVIDRAFT_543750</name>
</gene>
<accession>A0A167SEK7</accession>
<evidence type="ECO:0000256" key="3">
    <source>
        <dbReference type="PIRSR" id="PIRSR018153-1"/>
    </source>
</evidence>
<evidence type="ECO:0000256" key="1">
    <source>
        <dbReference type="ARBA" id="ARBA00007677"/>
    </source>
</evidence>
<dbReference type="GO" id="GO:0005794">
    <property type="term" value="C:Golgi apparatus"/>
    <property type="evidence" value="ECO:0007669"/>
    <property type="project" value="TreeGrafter"/>
</dbReference>
<dbReference type="PANTHER" id="PTHR31121:SF2">
    <property type="entry name" value="MANNOSYLTRANSFERASE KTR5-RELATED"/>
    <property type="match status" value="1"/>
</dbReference>
<dbReference type="AlphaFoldDB" id="A0A167SEK7"/>
<evidence type="ECO:0000313" key="4">
    <source>
        <dbReference type="EMBL" id="KZP01848.1"/>
    </source>
</evidence>
<dbReference type="OrthoDB" id="439943at2759"/>
<dbReference type="GO" id="GO:0006487">
    <property type="term" value="P:protein N-linked glycosylation"/>
    <property type="evidence" value="ECO:0007669"/>
    <property type="project" value="TreeGrafter"/>
</dbReference>
<organism evidence="4 5">
    <name type="scientific">Calocera viscosa (strain TUFC12733)</name>
    <dbReference type="NCBI Taxonomy" id="1330018"/>
    <lineage>
        <taxon>Eukaryota</taxon>
        <taxon>Fungi</taxon>
        <taxon>Dikarya</taxon>
        <taxon>Basidiomycota</taxon>
        <taxon>Agaricomycotina</taxon>
        <taxon>Dacrymycetes</taxon>
        <taxon>Dacrymycetales</taxon>
        <taxon>Dacrymycetaceae</taxon>
        <taxon>Calocera</taxon>
    </lineage>
</organism>
<sequence>MKAAILLLLREADLPDLLPTLHNFEDKFNRAFRYPYVMLSTPDDPPLSAEFRAEVGWMLPAGATVEYEQVEEEHWRIPDWLNATTVREGFVRQEGEGVQYGGREGYHHMCRFYSGLFARQQVLQKYDWYWRLEPGVRFYCRISYDPFRFLALRNQVYGFVVTIVESANTIPSLFSTLSQYMSSSNIHPASGTFWRFLTRTKHDSPRGEYNMCHFWTNFEIGDLRFFRDQAYQSVFDSLDRQGGFYTERWGDAPVRSLALGLLVETDRVHYFEDFAYKHDYFMHCPRGKLGCE</sequence>
<dbReference type="InterPro" id="IPR002685">
    <property type="entry name" value="Glyco_trans_15"/>
</dbReference>
<reference evidence="4 5" key="1">
    <citation type="journal article" date="2016" name="Mol. Biol. Evol.">
        <title>Comparative Genomics of Early-Diverging Mushroom-Forming Fungi Provides Insights into the Origins of Lignocellulose Decay Capabilities.</title>
        <authorList>
            <person name="Nagy L.G."/>
            <person name="Riley R."/>
            <person name="Tritt A."/>
            <person name="Adam C."/>
            <person name="Daum C."/>
            <person name="Floudas D."/>
            <person name="Sun H."/>
            <person name="Yadav J.S."/>
            <person name="Pangilinan J."/>
            <person name="Larsson K.H."/>
            <person name="Matsuura K."/>
            <person name="Barry K."/>
            <person name="Labutti K."/>
            <person name="Kuo R."/>
            <person name="Ohm R.A."/>
            <person name="Bhattacharya S.S."/>
            <person name="Shirouzu T."/>
            <person name="Yoshinaga Y."/>
            <person name="Martin F.M."/>
            <person name="Grigoriev I.V."/>
            <person name="Hibbett D.S."/>
        </authorList>
    </citation>
    <scope>NUCLEOTIDE SEQUENCE [LARGE SCALE GENOMIC DNA]</scope>
    <source>
        <strain evidence="4 5">TUFC12733</strain>
    </source>
</reference>
<dbReference type="Pfam" id="PF01793">
    <property type="entry name" value="Glyco_transf_15"/>
    <property type="match status" value="1"/>
</dbReference>
<dbReference type="PIRSF" id="PIRSF018153">
    <property type="entry name" value="Glyco_trans_15"/>
    <property type="match status" value="1"/>
</dbReference>
<dbReference type="Proteomes" id="UP000076738">
    <property type="component" value="Unassembled WGS sequence"/>
</dbReference>
<dbReference type="STRING" id="1330018.A0A167SEK7"/>
<dbReference type="InterPro" id="IPR029044">
    <property type="entry name" value="Nucleotide-diphossugar_trans"/>
</dbReference>
<dbReference type="GO" id="GO:0000032">
    <property type="term" value="P:cell wall mannoprotein biosynthetic process"/>
    <property type="evidence" value="ECO:0007669"/>
    <property type="project" value="TreeGrafter"/>
</dbReference>
<protein>
    <submittedName>
        <fullName evidence="4">Glycosyltransferase family 15 protein</fullName>
    </submittedName>
</protein>